<feature type="region of interest" description="Disordered" evidence="1">
    <location>
        <begin position="74"/>
        <end position="102"/>
    </location>
</feature>
<name>A0A8X7P3X0_BRACI</name>
<evidence type="ECO:0000256" key="1">
    <source>
        <dbReference type="SAM" id="MobiDB-lite"/>
    </source>
</evidence>
<protein>
    <submittedName>
        <fullName evidence="2">Uncharacterized protein</fullName>
    </submittedName>
</protein>
<accession>A0A8X7P3X0</accession>
<sequence length="102" mass="11274">MVMKREEMAPKGRSLFGRGSCKLDRAELAKSIRFSFEHGCMVMDLGPPSNSSTSTIRGSAHIYTRDLISTIGSRDTRDVTPNLGENSSITNDYKDWGTDLSL</sequence>
<keyword evidence="3" id="KW-1185">Reference proteome</keyword>
<dbReference type="Proteomes" id="UP000886595">
    <property type="component" value="Unassembled WGS sequence"/>
</dbReference>
<dbReference type="EMBL" id="JAAMPC010000166">
    <property type="protein sequence ID" value="KAG2243663.1"/>
    <property type="molecule type" value="Genomic_DNA"/>
</dbReference>
<feature type="compositionally biased region" description="Basic and acidic residues" evidence="1">
    <location>
        <begin position="92"/>
        <end position="102"/>
    </location>
</feature>
<reference evidence="2 3" key="1">
    <citation type="submission" date="2020-02" db="EMBL/GenBank/DDBJ databases">
        <authorList>
            <person name="Ma Q."/>
            <person name="Huang Y."/>
            <person name="Song X."/>
            <person name="Pei D."/>
        </authorList>
    </citation>
    <scope>NUCLEOTIDE SEQUENCE [LARGE SCALE GENOMIC DNA]</scope>
    <source>
        <strain evidence="2">Sxm20200214</strain>
        <tissue evidence="2">Leaf</tissue>
    </source>
</reference>
<comment type="caution">
    <text evidence="2">The sequence shown here is derived from an EMBL/GenBank/DDBJ whole genome shotgun (WGS) entry which is preliminary data.</text>
</comment>
<evidence type="ECO:0000313" key="3">
    <source>
        <dbReference type="Proteomes" id="UP000886595"/>
    </source>
</evidence>
<proteinExistence type="predicted"/>
<evidence type="ECO:0000313" key="2">
    <source>
        <dbReference type="EMBL" id="KAG2243663.1"/>
    </source>
</evidence>
<gene>
    <name evidence="2" type="ORF">Bca52824_094490</name>
</gene>
<dbReference type="OrthoDB" id="1101102at2759"/>
<organism evidence="2 3">
    <name type="scientific">Brassica carinata</name>
    <name type="common">Ethiopian mustard</name>
    <name type="synonym">Abyssinian cabbage</name>
    <dbReference type="NCBI Taxonomy" id="52824"/>
    <lineage>
        <taxon>Eukaryota</taxon>
        <taxon>Viridiplantae</taxon>
        <taxon>Streptophyta</taxon>
        <taxon>Embryophyta</taxon>
        <taxon>Tracheophyta</taxon>
        <taxon>Spermatophyta</taxon>
        <taxon>Magnoliopsida</taxon>
        <taxon>eudicotyledons</taxon>
        <taxon>Gunneridae</taxon>
        <taxon>Pentapetalae</taxon>
        <taxon>rosids</taxon>
        <taxon>malvids</taxon>
        <taxon>Brassicales</taxon>
        <taxon>Brassicaceae</taxon>
        <taxon>Brassiceae</taxon>
        <taxon>Brassica</taxon>
    </lineage>
</organism>
<dbReference type="AlphaFoldDB" id="A0A8X7P3X0"/>